<dbReference type="EMBL" id="SIYF01000873">
    <property type="protein sequence ID" value="TKK53386.1"/>
    <property type="molecule type" value="Genomic_DNA"/>
</dbReference>
<dbReference type="AlphaFoldDB" id="A0A4U3JYB7"/>
<evidence type="ECO:0000313" key="2">
    <source>
        <dbReference type="EMBL" id="TKK53386.1"/>
    </source>
</evidence>
<name>A0A4U3JYB7_ENTFL</name>
<protein>
    <submittedName>
        <fullName evidence="2">Uncharacterized protein</fullName>
    </submittedName>
</protein>
<dbReference type="InterPro" id="IPR045691">
    <property type="entry name" value="DUF6056"/>
</dbReference>
<gene>
    <name evidence="2" type="ORF">EY666_20450</name>
</gene>
<accession>A0A4U3JYB7</accession>
<keyword evidence="1" id="KW-0812">Transmembrane</keyword>
<feature type="transmembrane region" description="Helical" evidence="1">
    <location>
        <begin position="9"/>
        <end position="32"/>
    </location>
</feature>
<dbReference type="Pfam" id="PF19528">
    <property type="entry name" value="DUF6056"/>
    <property type="match status" value="1"/>
</dbReference>
<sequence length="180" mass="21539">MKVINSKKFFFSVFFLIYVVLLVLNFLTPLIADDFAYIYKTEGFHTIFHDEYLQYITQNGRSVAHILVRFFLLLPKFIFNFLNPLVFLIISYLIYIMTNFSNQKWNTVRFLLIIILIFLFIPQFGETILWETGSFNYLWTFGIMLLFVSKFHFAVINNDKMKSSWQIIYMFFLGIVAGWC</sequence>
<proteinExistence type="predicted"/>
<comment type="caution">
    <text evidence="2">The sequence shown here is derived from an EMBL/GenBank/DDBJ whole genome shotgun (WGS) entry which is preliminary data.</text>
</comment>
<dbReference type="Proteomes" id="UP000305511">
    <property type="component" value="Unassembled WGS sequence"/>
</dbReference>
<dbReference type="RefSeq" id="WP_240743475.1">
    <property type="nucleotide sequence ID" value="NZ_SIYF01000873.1"/>
</dbReference>
<feature type="transmembrane region" description="Helical" evidence="1">
    <location>
        <begin position="77"/>
        <end position="96"/>
    </location>
</feature>
<feature type="transmembrane region" description="Helical" evidence="1">
    <location>
        <begin position="108"/>
        <end position="125"/>
    </location>
</feature>
<keyword evidence="1" id="KW-0472">Membrane</keyword>
<organism evidence="2 3">
    <name type="scientific">Enterococcus faecalis</name>
    <name type="common">Streptococcus faecalis</name>
    <dbReference type="NCBI Taxonomy" id="1351"/>
    <lineage>
        <taxon>Bacteria</taxon>
        <taxon>Bacillati</taxon>
        <taxon>Bacillota</taxon>
        <taxon>Bacilli</taxon>
        <taxon>Lactobacillales</taxon>
        <taxon>Enterococcaceae</taxon>
        <taxon>Enterococcus</taxon>
    </lineage>
</organism>
<keyword evidence="1" id="KW-1133">Transmembrane helix</keyword>
<feature type="non-terminal residue" evidence="2">
    <location>
        <position position="180"/>
    </location>
</feature>
<reference evidence="2 3" key="1">
    <citation type="submission" date="2019-02" db="EMBL/GenBank/DDBJ databases">
        <title>Bacteria dissemination in different level of health care in South Africa: the effectiveness of infections prevention and control.</title>
        <authorList>
            <person name="Shobo C."/>
            <person name="Amoako D.G."/>
            <person name="Allam M."/>
            <person name="Ismail A."/>
            <person name="Bester L.A."/>
            <person name="Essack S.Y."/>
        </authorList>
    </citation>
    <scope>NUCLEOTIDE SEQUENCE [LARGE SCALE GENOMIC DNA]</scope>
    <source>
        <strain evidence="2 3">2SIL2</strain>
    </source>
</reference>
<evidence type="ECO:0000313" key="3">
    <source>
        <dbReference type="Proteomes" id="UP000305511"/>
    </source>
</evidence>
<feature type="transmembrane region" description="Helical" evidence="1">
    <location>
        <begin position="137"/>
        <end position="156"/>
    </location>
</feature>
<evidence type="ECO:0000256" key="1">
    <source>
        <dbReference type="SAM" id="Phobius"/>
    </source>
</evidence>